<dbReference type="GO" id="GO:0009873">
    <property type="term" value="P:ethylene-activated signaling pathway"/>
    <property type="evidence" value="ECO:0007669"/>
    <property type="project" value="UniProtKB-KW"/>
</dbReference>
<dbReference type="InterPro" id="IPR036955">
    <property type="entry name" value="AP2/ERF_dom_sf"/>
</dbReference>
<dbReference type="PANTHER" id="PTHR31677">
    <property type="entry name" value="AP2 DOMAIN CLASS TRANSCRIPTION FACTOR"/>
    <property type="match status" value="1"/>
</dbReference>
<comment type="subcellular location">
    <subcellularLocation>
        <location evidence="1">Nucleus</location>
    </subcellularLocation>
</comment>
<keyword evidence="2" id="KW-0936">Ethylene signaling pathway</keyword>
<reference evidence="8" key="2">
    <citation type="journal article" date="2024" name="Plant">
        <title>Genomic evolution and insights into agronomic trait innovations of Sesamum species.</title>
        <authorList>
            <person name="Miao H."/>
            <person name="Wang L."/>
            <person name="Qu L."/>
            <person name="Liu H."/>
            <person name="Sun Y."/>
            <person name="Le M."/>
            <person name="Wang Q."/>
            <person name="Wei S."/>
            <person name="Zheng Y."/>
            <person name="Lin W."/>
            <person name="Duan Y."/>
            <person name="Cao H."/>
            <person name="Xiong S."/>
            <person name="Wang X."/>
            <person name="Wei L."/>
            <person name="Li C."/>
            <person name="Ma Q."/>
            <person name="Ju M."/>
            <person name="Zhao R."/>
            <person name="Li G."/>
            <person name="Mu C."/>
            <person name="Tian Q."/>
            <person name="Mei H."/>
            <person name="Zhang T."/>
            <person name="Gao T."/>
            <person name="Zhang H."/>
        </authorList>
    </citation>
    <scope>NUCLEOTIDE SEQUENCE</scope>
    <source>
        <strain evidence="8">3651</strain>
    </source>
</reference>
<accession>A0AAE1YHM1</accession>
<dbReference type="AlphaFoldDB" id="A0AAE1YHM1"/>
<evidence type="ECO:0000313" key="9">
    <source>
        <dbReference type="Proteomes" id="UP001293254"/>
    </source>
</evidence>
<dbReference type="SUPFAM" id="SSF54171">
    <property type="entry name" value="DNA-binding domain"/>
    <property type="match status" value="1"/>
</dbReference>
<dbReference type="GO" id="GO:0003700">
    <property type="term" value="F:DNA-binding transcription factor activity"/>
    <property type="evidence" value="ECO:0007669"/>
    <property type="project" value="InterPro"/>
</dbReference>
<keyword evidence="9" id="KW-1185">Reference proteome</keyword>
<dbReference type="InterPro" id="IPR016177">
    <property type="entry name" value="DNA-bd_dom_sf"/>
</dbReference>
<evidence type="ECO:0000256" key="5">
    <source>
        <dbReference type="ARBA" id="ARBA00023163"/>
    </source>
</evidence>
<comment type="caution">
    <text evidence="8">The sequence shown here is derived from an EMBL/GenBank/DDBJ whole genome shotgun (WGS) entry which is preliminary data.</text>
</comment>
<proteinExistence type="predicted"/>
<feature type="domain" description="AP2/ERF" evidence="7">
    <location>
        <begin position="14"/>
        <end position="71"/>
    </location>
</feature>
<evidence type="ECO:0000256" key="4">
    <source>
        <dbReference type="ARBA" id="ARBA00023125"/>
    </source>
</evidence>
<dbReference type="PROSITE" id="PS51032">
    <property type="entry name" value="AP2_ERF"/>
    <property type="match status" value="1"/>
</dbReference>
<protein>
    <submittedName>
        <fullName evidence="8">Ethylene-responsive transcription factor</fullName>
    </submittedName>
</protein>
<evidence type="ECO:0000313" key="8">
    <source>
        <dbReference type="EMBL" id="KAK4430208.1"/>
    </source>
</evidence>
<sequence>MDSNKSQWVSERRKFVGVSRAKSGKYAARIRHPHTKKRVWLGTFATPEEAYKAYLSKKREFDQDQNDLTAAKQGFNWFVVSGESSSVQGSSSSDLTNAVKEESFGENEVPQLNQQVDFGVLNGVQIVDKNGFLVGEFSKLDDLSICAGKDGVFCSDVSFNIR</sequence>
<name>A0AAE1YHM1_9LAMI</name>
<evidence type="ECO:0000256" key="1">
    <source>
        <dbReference type="ARBA" id="ARBA00004123"/>
    </source>
</evidence>
<evidence type="ECO:0000259" key="7">
    <source>
        <dbReference type="PROSITE" id="PS51032"/>
    </source>
</evidence>
<dbReference type="GO" id="GO:0003677">
    <property type="term" value="F:DNA binding"/>
    <property type="evidence" value="ECO:0007669"/>
    <property type="project" value="UniProtKB-KW"/>
</dbReference>
<evidence type="ECO:0000256" key="2">
    <source>
        <dbReference type="ARBA" id="ARBA00022745"/>
    </source>
</evidence>
<keyword evidence="3" id="KW-0805">Transcription regulation</keyword>
<dbReference type="PANTHER" id="PTHR31677:SF157">
    <property type="entry name" value="AP2_ERF DOMAIN-CONTAINING PROTEIN"/>
    <property type="match status" value="1"/>
</dbReference>
<dbReference type="CDD" id="cd00018">
    <property type="entry name" value="AP2"/>
    <property type="match status" value="1"/>
</dbReference>
<organism evidence="8 9">
    <name type="scientific">Sesamum alatum</name>
    <dbReference type="NCBI Taxonomy" id="300844"/>
    <lineage>
        <taxon>Eukaryota</taxon>
        <taxon>Viridiplantae</taxon>
        <taxon>Streptophyta</taxon>
        <taxon>Embryophyta</taxon>
        <taxon>Tracheophyta</taxon>
        <taxon>Spermatophyta</taxon>
        <taxon>Magnoliopsida</taxon>
        <taxon>eudicotyledons</taxon>
        <taxon>Gunneridae</taxon>
        <taxon>Pentapetalae</taxon>
        <taxon>asterids</taxon>
        <taxon>lamiids</taxon>
        <taxon>Lamiales</taxon>
        <taxon>Pedaliaceae</taxon>
        <taxon>Sesamum</taxon>
    </lineage>
</organism>
<reference evidence="8" key="1">
    <citation type="submission" date="2020-06" db="EMBL/GenBank/DDBJ databases">
        <authorList>
            <person name="Li T."/>
            <person name="Hu X."/>
            <person name="Zhang T."/>
            <person name="Song X."/>
            <person name="Zhang H."/>
            <person name="Dai N."/>
            <person name="Sheng W."/>
            <person name="Hou X."/>
            <person name="Wei L."/>
        </authorList>
    </citation>
    <scope>NUCLEOTIDE SEQUENCE</scope>
    <source>
        <strain evidence="8">3651</strain>
        <tissue evidence="8">Leaf</tissue>
    </source>
</reference>
<dbReference type="Gene3D" id="3.30.730.10">
    <property type="entry name" value="AP2/ERF domain"/>
    <property type="match status" value="1"/>
</dbReference>
<dbReference type="Proteomes" id="UP001293254">
    <property type="component" value="Unassembled WGS sequence"/>
</dbReference>
<dbReference type="EMBL" id="JACGWO010000004">
    <property type="protein sequence ID" value="KAK4430208.1"/>
    <property type="molecule type" value="Genomic_DNA"/>
</dbReference>
<dbReference type="GO" id="GO:0005634">
    <property type="term" value="C:nucleus"/>
    <property type="evidence" value="ECO:0007669"/>
    <property type="project" value="UniProtKB-SubCell"/>
</dbReference>
<gene>
    <name evidence="8" type="ORF">Salat_1321500</name>
</gene>
<keyword evidence="5" id="KW-0804">Transcription</keyword>
<evidence type="ECO:0000256" key="3">
    <source>
        <dbReference type="ARBA" id="ARBA00023015"/>
    </source>
</evidence>
<dbReference type="SMART" id="SM00380">
    <property type="entry name" value="AP2"/>
    <property type="match status" value="1"/>
</dbReference>
<evidence type="ECO:0000256" key="6">
    <source>
        <dbReference type="ARBA" id="ARBA00023242"/>
    </source>
</evidence>
<keyword evidence="4" id="KW-0238">DNA-binding</keyword>
<dbReference type="InterPro" id="IPR001471">
    <property type="entry name" value="AP2/ERF_dom"/>
</dbReference>
<keyword evidence="6" id="KW-0539">Nucleus</keyword>